<dbReference type="EMBL" id="CAJHJT010000056">
    <property type="protein sequence ID" value="CAD7012882.1"/>
    <property type="molecule type" value="Genomic_DNA"/>
</dbReference>
<feature type="region of interest" description="Disordered" evidence="1">
    <location>
        <begin position="22"/>
        <end position="57"/>
    </location>
</feature>
<sequence length="110" mass="12304">MSNKICGNMQHVSDDACKRLRQVRKAPQQRRRKSDLQHEERTNSSTYRASATSSKRPGICTAKQARLFCWSFAGNTDNCFCTGKITTLPLTISNTLHQSTKNTTNTTPAP</sequence>
<reference evidence="2" key="1">
    <citation type="submission" date="2020-11" db="EMBL/GenBank/DDBJ databases">
        <authorList>
            <person name="Whitehead M."/>
        </authorList>
    </citation>
    <scope>NUCLEOTIDE SEQUENCE</scope>
    <source>
        <strain evidence="2">EGII</strain>
    </source>
</reference>
<dbReference type="AlphaFoldDB" id="A0A811VFC4"/>
<accession>A0A811VFC4</accession>
<feature type="compositionally biased region" description="Polar residues" evidence="1">
    <location>
        <begin position="43"/>
        <end position="55"/>
    </location>
</feature>
<organism evidence="2 3">
    <name type="scientific">Ceratitis capitata</name>
    <name type="common">Mediterranean fruit fly</name>
    <name type="synonym">Tephritis capitata</name>
    <dbReference type="NCBI Taxonomy" id="7213"/>
    <lineage>
        <taxon>Eukaryota</taxon>
        <taxon>Metazoa</taxon>
        <taxon>Ecdysozoa</taxon>
        <taxon>Arthropoda</taxon>
        <taxon>Hexapoda</taxon>
        <taxon>Insecta</taxon>
        <taxon>Pterygota</taxon>
        <taxon>Neoptera</taxon>
        <taxon>Endopterygota</taxon>
        <taxon>Diptera</taxon>
        <taxon>Brachycera</taxon>
        <taxon>Muscomorpha</taxon>
        <taxon>Tephritoidea</taxon>
        <taxon>Tephritidae</taxon>
        <taxon>Ceratitis</taxon>
        <taxon>Ceratitis</taxon>
    </lineage>
</organism>
<proteinExistence type="predicted"/>
<evidence type="ECO:0000256" key="1">
    <source>
        <dbReference type="SAM" id="MobiDB-lite"/>
    </source>
</evidence>
<keyword evidence="3" id="KW-1185">Reference proteome</keyword>
<gene>
    <name evidence="2" type="ORF">CCAP1982_LOCUS20981</name>
</gene>
<feature type="compositionally biased region" description="Basic residues" evidence="1">
    <location>
        <begin position="22"/>
        <end position="33"/>
    </location>
</feature>
<evidence type="ECO:0000313" key="3">
    <source>
        <dbReference type="Proteomes" id="UP000606786"/>
    </source>
</evidence>
<protein>
    <submittedName>
        <fullName evidence="2">(Mediterranean fruit fly) hypothetical protein</fullName>
    </submittedName>
</protein>
<evidence type="ECO:0000313" key="2">
    <source>
        <dbReference type="EMBL" id="CAD7012882.1"/>
    </source>
</evidence>
<name>A0A811VFC4_CERCA</name>
<comment type="caution">
    <text evidence="2">The sequence shown here is derived from an EMBL/GenBank/DDBJ whole genome shotgun (WGS) entry which is preliminary data.</text>
</comment>
<dbReference type="Proteomes" id="UP000606786">
    <property type="component" value="Unassembled WGS sequence"/>
</dbReference>